<feature type="binding site" evidence="6">
    <location>
        <position position="523"/>
    </location>
    <ligand>
        <name>chloride</name>
        <dbReference type="ChEBI" id="CHEBI:17996"/>
        <label>1</label>
    </ligand>
</feature>
<evidence type="ECO:0000256" key="8">
    <source>
        <dbReference type="PIRSR" id="PIRSR601548-4"/>
    </source>
</evidence>
<evidence type="ECO:0000256" key="7">
    <source>
        <dbReference type="PIRSR" id="PIRSR601548-3"/>
    </source>
</evidence>
<dbReference type="GO" id="GO:0006508">
    <property type="term" value="P:proteolysis"/>
    <property type="evidence" value="ECO:0007669"/>
    <property type="project" value="UniProtKB-KW"/>
</dbReference>
<evidence type="ECO:0000256" key="9">
    <source>
        <dbReference type="PIRSR" id="PIRSR601548-8"/>
    </source>
</evidence>
<evidence type="ECO:0000313" key="15">
    <source>
        <dbReference type="Proteomes" id="UP000192578"/>
    </source>
</evidence>
<dbReference type="Proteomes" id="UP000192578">
    <property type="component" value="Unassembled WGS sequence"/>
</dbReference>
<proteinExistence type="inferred from homology"/>
<evidence type="ECO:0000256" key="4">
    <source>
        <dbReference type="ARBA" id="ARBA00023180"/>
    </source>
</evidence>
<dbReference type="AlphaFoldDB" id="A0A1W0WWF8"/>
<sequence>MTNASIAVKLLFVLFVAKLGYDEVQGAKSVARPTRKRRPRIEARVYDGFQYLEPCLIPVGTYIALEVLPQQVNLTSNSSGLAEIVQQIVESEIGDTADQDSEKSARSLQRANFAGLFAKEPIKGLAGIRPLSTTRLPMGIFVPDKYLSKMLYENADYGEEDGAASADEKAPEEDPPMQKAHLKIYRGVRRIVGKIKRARREGPTKFDYNATFPGLTPYEAVYIPQGLFVPLSAIPGKRSAVRGAPSTNTYFDGITALSVMSFAPGVFVPHKLSSMPPLPGNVIPSPPNHGGVTGKPEADVDHEINNSTLTNSTKPATGNITQPSNEEIQKKFIQWINEEYNGMAESLLSQMAHAVWRFETNVSNINENAMIDMMSVKTNFTYNVGQGIRSYKPEAITNSTYIRLYRKLSNSGDGALLGEKRENFTKIKADMERIYAAGVVCGDVSISVADMANCTIKWTLSPNITRQLATSRNSTLLLHIWKSWRDSTGKRMRPLFLEYLKLKNESAIADGYPDVGLSWRERYIEPSYNYSDIDFMQEVKELWNKTLPLYVNLHGYVRRKLIKQYPEAKINPAGGIPAHLLGSLWSYNWQNLLNFTWPYPKKPLLDPTAAMVKQNWTVEKIFRTTDKFFKGIGLTPAPPSFWEKSMLTKPKDRPVMCQPETIDFYNHKDWRIKMCADVTHEDLISAHQQMGALQYQIQYQDQYVPFREGANPGFMEAIGNTLALSVSTQSHMRRLGLAGKATSFNEDIFRNINFLYSVALDKVVHLPFSYLMDKYRYDVFDGKVPIEKLNAKWWEAVKKFQGICSPLSRTEEDFDAGAKFHIPADQPYIKYFVAGILQFQIHKALCTAAGHAGPLSECDIDGSAAAGKLLEDVMELGSSVPWQAALEKLTGSTRMDAGPMLEYFEPLSDWLDQDNAQWGTTLGWGLGSDTVCGQGGEADISAKPDKPEPAGPTKPDGPGPGKPDNHGPPKPGGNGDKPHNAAEEIHEVKPGTDAPKPAPEKPIANGLGKQNGPAGKPHDAAAEVHEVKPGPDGPASRPVHAHRPRG</sequence>
<feature type="disulfide bond" evidence="8 10">
    <location>
        <begin position="657"/>
        <end position="675"/>
    </location>
</feature>
<feature type="glycosylation site" description="N-linked (GlcNAc...) asparagine" evidence="5">
    <location>
        <position position="361"/>
    </location>
</feature>
<evidence type="ECO:0000256" key="1">
    <source>
        <dbReference type="ARBA" id="ARBA00008139"/>
    </source>
</evidence>
<reference evidence="15" key="1">
    <citation type="submission" date="2017-01" db="EMBL/GenBank/DDBJ databases">
        <title>Comparative genomics of anhydrobiosis in the tardigrade Hypsibius dujardini.</title>
        <authorList>
            <person name="Yoshida Y."/>
            <person name="Koutsovoulos G."/>
            <person name="Laetsch D."/>
            <person name="Stevens L."/>
            <person name="Kumar S."/>
            <person name="Horikawa D."/>
            <person name="Ishino K."/>
            <person name="Komine S."/>
            <person name="Tomita M."/>
            <person name="Blaxter M."/>
            <person name="Arakawa K."/>
        </authorList>
    </citation>
    <scope>NUCLEOTIDE SEQUENCE [LARGE SCALE GENOMIC DNA]</scope>
    <source>
        <strain evidence="15">Z151</strain>
    </source>
</reference>
<keyword evidence="7 11" id="KW-0862">Zinc</keyword>
<evidence type="ECO:0000256" key="10">
    <source>
        <dbReference type="PROSITE-ProRule" id="PRU01355"/>
    </source>
</evidence>
<gene>
    <name evidence="14" type="ORF">BV898_06509</name>
</gene>
<comment type="caution">
    <text evidence="14">The sequence shown here is derived from an EMBL/GenBank/DDBJ whole genome shotgun (WGS) entry which is preliminary data.</text>
</comment>
<dbReference type="SUPFAM" id="SSF55486">
    <property type="entry name" value="Metalloproteases ('zincins'), catalytic domain"/>
    <property type="match status" value="1"/>
</dbReference>
<keyword evidence="2 13" id="KW-0732">Signal</keyword>
<comment type="caution">
    <text evidence="10">Lacks conserved residue(s) required for the propagation of feature annotation.</text>
</comment>
<dbReference type="PRINTS" id="PR00791">
    <property type="entry name" value="PEPDIPTASEA"/>
</dbReference>
<feature type="binding site" evidence="7">
    <location>
        <position position="716"/>
    </location>
    <ligand>
        <name>Zn(2+)</name>
        <dbReference type="ChEBI" id="CHEBI:29105"/>
        <label>1</label>
        <note>catalytic</note>
    </ligand>
</feature>
<dbReference type="GO" id="GO:0008241">
    <property type="term" value="F:peptidyl-dipeptidase activity"/>
    <property type="evidence" value="ECO:0007669"/>
    <property type="project" value="InterPro"/>
</dbReference>
<evidence type="ECO:0000256" key="11">
    <source>
        <dbReference type="RuleBase" id="RU361144"/>
    </source>
</evidence>
<accession>A0A1W0WWF8</accession>
<keyword evidence="11" id="KW-0378">Hydrolase</keyword>
<feature type="disulfide bond" evidence="8">
    <location>
        <begin position="441"/>
        <end position="454"/>
    </location>
</feature>
<dbReference type="GO" id="GO:0004180">
    <property type="term" value="F:carboxypeptidase activity"/>
    <property type="evidence" value="ECO:0007669"/>
    <property type="project" value="UniProtKB-KW"/>
</dbReference>
<feature type="compositionally biased region" description="Basic and acidic residues" evidence="12">
    <location>
        <begin position="976"/>
        <end position="990"/>
    </location>
</feature>
<evidence type="ECO:0000256" key="2">
    <source>
        <dbReference type="ARBA" id="ARBA00022729"/>
    </source>
</evidence>
<feature type="compositionally biased region" description="Pro residues" evidence="12">
    <location>
        <begin position="949"/>
        <end position="971"/>
    </location>
</feature>
<organism evidence="14 15">
    <name type="scientific">Hypsibius exemplaris</name>
    <name type="common">Freshwater tardigrade</name>
    <dbReference type="NCBI Taxonomy" id="2072580"/>
    <lineage>
        <taxon>Eukaryota</taxon>
        <taxon>Metazoa</taxon>
        <taxon>Ecdysozoa</taxon>
        <taxon>Tardigrada</taxon>
        <taxon>Eutardigrada</taxon>
        <taxon>Parachela</taxon>
        <taxon>Hypsibioidea</taxon>
        <taxon>Hypsibiidae</taxon>
        <taxon>Hypsibius</taxon>
    </lineage>
</organism>
<dbReference type="CDD" id="cd06461">
    <property type="entry name" value="M2_ACE"/>
    <property type="match status" value="1"/>
</dbReference>
<feature type="signal peptide" evidence="13">
    <location>
        <begin position="1"/>
        <end position="26"/>
    </location>
</feature>
<dbReference type="InterPro" id="IPR001548">
    <property type="entry name" value="Peptidase_M2"/>
</dbReference>
<dbReference type="Gene3D" id="1.10.1370.30">
    <property type="match status" value="1"/>
</dbReference>
<feature type="glycosylation site" description="N-linked (GlcNAc...) (complex) asparagine" evidence="5">
    <location>
        <position position="398"/>
    </location>
</feature>
<name>A0A1W0WWF8_HYPEX</name>
<keyword evidence="11" id="KW-0645">Protease</keyword>
<evidence type="ECO:0000256" key="5">
    <source>
        <dbReference type="PIRSR" id="PIRSR601548-10"/>
    </source>
</evidence>
<dbReference type="PROSITE" id="PS52011">
    <property type="entry name" value="PEPTIDASE_M2"/>
    <property type="match status" value="1"/>
</dbReference>
<evidence type="ECO:0000256" key="13">
    <source>
        <dbReference type="SAM" id="SignalP"/>
    </source>
</evidence>
<dbReference type="PANTHER" id="PTHR10514:SF27">
    <property type="entry name" value="ANGIOTENSIN-CONVERTING ENZYME"/>
    <property type="match status" value="1"/>
</dbReference>
<dbReference type="Pfam" id="PF01401">
    <property type="entry name" value="Peptidase_M2"/>
    <property type="match status" value="1"/>
</dbReference>
<keyword evidence="11" id="KW-0121">Carboxypeptidase</keyword>
<feature type="chain" id="PRO_5013388871" description="Angiotensin-converting enzyme" evidence="13">
    <location>
        <begin position="27"/>
        <end position="1046"/>
    </location>
</feature>
<feature type="compositionally biased region" description="Basic and acidic residues" evidence="12">
    <location>
        <begin position="1016"/>
        <end position="1029"/>
    </location>
</feature>
<evidence type="ECO:0000256" key="12">
    <source>
        <dbReference type="SAM" id="MobiDB-lite"/>
    </source>
</evidence>
<keyword evidence="4 5" id="KW-0325">Glycoprotein</keyword>
<feature type="disulfide bond" evidence="8">
    <location>
        <begin position="846"/>
        <end position="858"/>
    </location>
</feature>
<comment type="similarity">
    <text evidence="1 10 11">Belongs to the peptidase M2 family.</text>
</comment>
<keyword evidence="3 8" id="KW-1015">Disulfide bond</keyword>
<keyword evidence="11" id="KW-0482">Metalloprotease</keyword>
<feature type="binding site" evidence="9">
    <location>
        <position position="716"/>
    </location>
    <ligand>
        <name>Zn(2+)</name>
        <dbReference type="ChEBI" id="CHEBI:29105"/>
        <label>2</label>
        <note>catalytic</note>
    </ligand>
</feature>
<dbReference type="EC" id="3.4.-.-" evidence="11"/>
<keyword evidence="15" id="KW-1185">Reference proteome</keyword>
<evidence type="ECO:0000256" key="6">
    <source>
        <dbReference type="PIRSR" id="PIRSR601548-2"/>
    </source>
</evidence>
<dbReference type="OrthoDB" id="10029630at2759"/>
<keyword evidence="7 11" id="KW-0479">Metal-binding</keyword>
<feature type="region of interest" description="Disordered" evidence="12">
    <location>
        <begin position="930"/>
        <end position="1046"/>
    </location>
</feature>
<dbReference type="GO" id="GO:0046872">
    <property type="term" value="F:metal ion binding"/>
    <property type="evidence" value="ECO:0007669"/>
    <property type="project" value="UniProtKB-KW"/>
</dbReference>
<comment type="cofactor">
    <cofactor evidence="11">
        <name>Zn(2+)</name>
        <dbReference type="ChEBI" id="CHEBI:29105"/>
    </cofactor>
    <text evidence="11">Binds 1 zinc ion per subunit.</text>
</comment>
<dbReference type="EMBL" id="MTYJ01000038">
    <property type="protein sequence ID" value="OQV19522.1"/>
    <property type="molecule type" value="Genomic_DNA"/>
</dbReference>
<dbReference type="PANTHER" id="PTHR10514">
    <property type="entry name" value="ANGIOTENSIN-CONVERTING ENZYME"/>
    <property type="match status" value="1"/>
</dbReference>
<evidence type="ECO:0000313" key="14">
    <source>
        <dbReference type="EMBL" id="OQV19522.1"/>
    </source>
</evidence>
<evidence type="ECO:0000256" key="3">
    <source>
        <dbReference type="ARBA" id="ARBA00023157"/>
    </source>
</evidence>
<dbReference type="GO" id="GO:0008237">
    <property type="term" value="F:metallopeptidase activity"/>
    <property type="evidence" value="ECO:0007669"/>
    <property type="project" value="UniProtKB-KW"/>
</dbReference>
<protein>
    <recommendedName>
        <fullName evidence="11">Angiotensin-converting enzyme</fullName>
        <ecNumber evidence="11">3.4.-.-</ecNumber>
    </recommendedName>
</protein>
<dbReference type="GO" id="GO:0005886">
    <property type="term" value="C:plasma membrane"/>
    <property type="evidence" value="ECO:0007669"/>
    <property type="project" value="TreeGrafter"/>
</dbReference>
<feature type="glycosylation site" description="N-linked (GlcNAc...) (complex) asparagine" evidence="5">
    <location>
        <position position="379"/>
    </location>
</feature>